<dbReference type="SUPFAM" id="SSF53098">
    <property type="entry name" value="Ribonuclease H-like"/>
    <property type="match status" value="1"/>
</dbReference>
<dbReference type="InterPro" id="IPR053151">
    <property type="entry name" value="RNase_H-like"/>
</dbReference>
<sequence>MFAGVWYPLLPVKISFFMMRVLRNRLLVASALGRLNVHGPSKCFCCLDPNSESLEHIFSEGDLAQFLWAFFGNAVGVVYRGTGVRSRLVGWWSLPTRHSRMKMIHTVFPSIICWHIWLAYLVGTESLRRRTICDRIMADAVGLVCEKAEGESEGYSSWHAFYASLSGWRPRYSHRMVCWEPSGQAICKLNTDGCSLGNLGKSGGGGVLRDASGELVFGFSIPLGEVTSLQAEAKSLIYGVQQCVLRGFSSVQVEVDSLLLANILQGKLKCPWLIRSKFETFQANCALARTVGHCYREAN</sequence>
<proteinExistence type="predicted"/>
<dbReference type="GeneID" id="140013392"/>
<dbReference type="PROSITE" id="PS50879">
    <property type="entry name" value="RNASE_H_1"/>
    <property type="match status" value="1"/>
</dbReference>
<keyword evidence="2" id="KW-1185">Reference proteome</keyword>
<dbReference type="Gene3D" id="3.30.420.10">
    <property type="entry name" value="Ribonuclease H-like superfamily/Ribonuclease H"/>
    <property type="match status" value="1"/>
</dbReference>
<dbReference type="Pfam" id="PF13456">
    <property type="entry name" value="RVT_3"/>
    <property type="match status" value="1"/>
</dbReference>
<dbReference type="PANTHER" id="PTHR47723:SF19">
    <property type="entry name" value="POLYNUCLEOTIDYL TRANSFERASE, RIBONUCLEASE H-LIKE SUPERFAMILY PROTEIN"/>
    <property type="match status" value="1"/>
</dbReference>
<dbReference type="InterPro" id="IPR044730">
    <property type="entry name" value="RNase_H-like_dom_plant"/>
</dbReference>
<organism evidence="2 3">
    <name type="scientific">Coffea arabica</name>
    <name type="common">Arabian coffee</name>
    <dbReference type="NCBI Taxonomy" id="13443"/>
    <lineage>
        <taxon>Eukaryota</taxon>
        <taxon>Viridiplantae</taxon>
        <taxon>Streptophyta</taxon>
        <taxon>Embryophyta</taxon>
        <taxon>Tracheophyta</taxon>
        <taxon>Spermatophyta</taxon>
        <taxon>Magnoliopsida</taxon>
        <taxon>eudicotyledons</taxon>
        <taxon>Gunneridae</taxon>
        <taxon>Pentapetalae</taxon>
        <taxon>asterids</taxon>
        <taxon>lamiids</taxon>
        <taxon>Gentianales</taxon>
        <taxon>Rubiaceae</taxon>
        <taxon>Ixoroideae</taxon>
        <taxon>Gardenieae complex</taxon>
        <taxon>Bertiereae - Coffeeae clade</taxon>
        <taxon>Coffeeae</taxon>
        <taxon>Coffea</taxon>
    </lineage>
</organism>
<dbReference type="Pfam" id="PF13966">
    <property type="entry name" value="zf-RVT"/>
    <property type="match status" value="1"/>
</dbReference>
<reference evidence="3" key="1">
    <citation type="submission" date="2025-08" db="UniProtKB">
        <authorList>
            <consortium name="RefSeq"/>
        </authorList>
    </citation>
    <scope>IDENTIFICATION</scope>
    <source>
        <tissue evidence="3">Leaves</tissue>
    </source>
</reference>
<accession>A0ABM4VGV3</accession>
<dbReference type="Proteomes" id="UP001652660">
    <property type="component" value="Chromosome 8c"/>
</dbReference>
<protein>
    <recommendedName>
        <fullName evidence="1">RNase H type-1 domain-containing protein</fullName>
    </recommendedName>
</protein>
<dbReference type="RefSeq" id="XP_071918762.1">
    <property type="nucleotide sequence ID" value="XM_072062661.1"/>
</dbReference>
<evidence type="ECO:0000259" key="1">
    <source>
        <dbReference type="PROSITE" id="PS50879"/>
    </source>
</evidence>
<feature type="domain" description="RNase H type-1" evidence="1">
    <location>
        <begin position="183"/>
        <end position="299"/>
    </location>
</feature>
<gene>
    <name evidence="3" type="primary">LOC140013392</name>
</gene>
<dbReference type="InterPro" id="IPR002156">
    <property type="entry name" value="RNaseH_domain"/>
</dbReference>
<dbReference type="InterPro" id="IPR026960">
    <property type="entry name" value="RVT-Znf"/>
</dbReference>
<evidence type="ECO:0000313" key="2">
    <source>
        <dbReference type="Proteomes" id="UP001652660"/>
    </source>
</evidence>
<dbReference type="CDD" id="cd06222">
    <property type="entry name" value="RNase_H_like"/>
    <property type="match status" value="1"/>
</dbReference>
<dbReference type="InterPro" id="IPR012337">
    <property type="entry name" value="RNaseH-like_sf"/>
</dbReference>
<evidence type="ECO:0000313" key="3">
    <source>
        <dbReference type="RefSeq" id="XP_071918762.1"/>
    </source>
</evidence>
<name>A0ABM4VGV3_COFAR</name>
<dbReference type="PANTHER" id="PTHR47723">
    <property type="entry name" value="OS05G0353850 PROTEIN"/>
    <property type="match status" value="1"/>
</dbReference>
<dbReference type="InterPro" id="IPR036397">
    <property type="entry name" value="RNaseH_sf"/>
</dbReference>